<sequence>MAQDSEATVNFVACSLMSVEDNCVLHPLNLHDLYLHISLSGRSSNPTLHNASFPFSSSSSSSVISIGERHPPLRSPVERLIHSRCSEIRRLSIRICKPASNQSKIDCFQHLPSLARDHFLPALEKCGPNLRYLDVSAELIWSCCSDVTTKQRLLRLQNKCVNVCKLTVIASGDLFVEQQLRPSAQDTCTFLNVFPALEEVRIVTVDIFHDRTIHELLATCPHIRRLYIFSLRTRTFDFATLPPANALELLFLEFCRVYVDKDFLILLNETLANLRSVKYLLLKF</sequence>
<reference evidence="1 2" key="1">
    <citation type="submission" date="2018-11" db="EMBL/GenBank/DDBJ databases">
        <authorList>
            <consortium name="Pathogen Informatics"/>
        </authorList>
    </citation>
    <scope>NUCLEOTIDE SEQUENCE [LARGE SCALE GENOMIC DNA]</scope>
</reference>
<dbReference type="AlphaFoldDB" id="A0A3P6QLC0"/>
<dbReference type="Gene3D" id="3.80.10.10">
    <property type="entry name" value="Ribonuclease Inhibitor"/>
    <property type="match status" value="1"/>
</dbReference>
<organism evidence="1 2">
    <name type="scientific">Dibothriocephalus latus</name>
    <name type="common">Fish tapeworm</name>
    <name type="synonym">Diphyllobothrium latum</name>
    <dbReference type="NCBI Taxonomy" id="60516"/>
    <lineage>
        <taxon>Eukaryota</taxon>
        <taxon>Metazoa</taxon>
        <taxon>Spiralia</taxon>
        <taxon>Lophotrochozoa</taxon>
        <taxon>Platyhelminthes</taxon>
        <taxon>Cestoda</taxon>
        <taxon>Eucestoda</taxon>
        <taxon>Diphyllobothriidea</taxon>
        <taxon>Diphyllobothriidae</taxon>
        <taxon>Dibothriocephalus</taxon>
    </lineage>
</organism>
<evidence type="ECO:0008006" key="3">
    <source>
        <dbReference type="Google" id="ProtNLM"/>
    </source>
</evidence>
<keyword evidence="2" id="KW-1185">Reference proteome</keyword>
<dbReference type="Proteomes" id="UP000281553">
    <property type="component" value="Unassembled WGS sequence"/>
</dbReference>
<accession>A0A3P6QLC0</accession>
<protein>
    <recommendedName>
        <fullName evidence="3">F-box domain-containing protein</fullName>
    </recommendedName>
</protein>
<proteinExistence type="predicted"/>
<feature type="non-terminal residue" evidence="1">
    <location>
        <position position="284"/>
    </location>
</feature>
<dbReference type="InterPro" id="IPR032675">
    <property type="entry name" value="LRR_dom_sf"/>
</dbReference>
<dbReference type="EMBL" id="UYRU01013840">
    <property type="protein sequence ID" value="VDK49559.1"/>
    <property type="molecule type" value="Genomic_DNA"/>
</dbReference>
<dbReference type="OrthoDB" id="6253654at2759"/>
<evidence type="ECO:0000313" key="1">
    <source>
        <dbReference type="EMBL" id="VDK49559.1"/>
    </source>
</evidence>
<gene>
    <name evidence="1" type="ORF">DILT_LOCUS1736</name>
</gene>
<evidence type="ECO:0000313" key="2">
    <source>
        <dbReference type="Proteomes" id="UP000281553"/>
    </source>
</evidence>
<name>A0A3P6QLC0_DIBLA</name>